<dbReference type="AlphaFoldDB" id="A0A552UVJ4"/>
<dbReference type="Pfam" id="PF12995">
    <property type="entry name" value="DUF3879"/>
    <property type="match status" value="1"/>
</dbReference>
<gene>
    <name evidence="1" type="ORF">FL857_11525</name>
</gene>
<dbReference type="OrthoDB" id="1937363at2"/>
<name>A0A552UVJ4_9FIRM</name>
<comment type="caution">
    <text evidence="1">The sequence shown here is derived from an EMBL/GenBank/DDBJ whole genome shotgun (WGS) entry which is preliminary data.</text>
</comment>
<evidence type="ECO:0000313" key="1">
    <source>
        <dbReference type="EMBL" id="TRW22264.1"/>
    </source>
</evidence>
<proteinExistence type="predicted"/>
<accession>A0A552UVJ4</accession>
<dbReference type="Proteomes" id="UP000319424">
    <property type="component" value="Unassembled WGS sequence"/>
</dbReference>
<dbReference type="InterPro" id="IPR024540">
    <property type="entry name" value="DUF3879"/>
</dbReference>
<dbReference type="EMBL" id="VJXW01000031">
    <property type="protein sequence ID" value="TRW22264.1"/>
    <property type="molecule type" value="Genomic_DNA"/>
</dbReference>
<evidence type="ECO:0000313" key="2">
    <source>
        <dbReference type="Proteomes" id="UP000319424"/>
    </source>
</evidence>
<organism evidence="1 2">
    <name type="scientific">Criibacterium bergeronii</name>
    <dbReference type="NCBI Taxonomy" id="1871336"/>
    <lineage>
        <taxon>Bacteria</taxon>
        <taxon>Bacillati</taxon>
        <taxon>Bacillota</taxon>
        <taxon>Clostridia</taxon>
        <taxon>Peptostreptococcales</taxon>
        <taxon>Filifactoraceae</taxon>
        <taxon>Criibacterium</taxon>
    </lineage>
</organism>
<protein>
    <submittedName>
        <fullName evidence="1">Uncharacterized protein</fullName>
    </submittedName>
</protein>
<reference evidence="1 2" key="1">
    <citation type="submission" date="2019-07" db="EMBL/GenBank/DDBJ databases">
        <title>Criibacterium bergeronii gen. nov., sp. nov. isolated from human clinical samples.</title>
        <authorList>
            <person name="Maheux A.F."/>
            <person name="Boudreau D.K."/>
            <person name="Berube E."/>
            <person name="Brodeur S."/>
            <person name="Bernard K.A."/>
            <person name="Abed J.Y."/>
            <person name="Ducrey E."/>
            <person name="Guay E.F."/>
            <person name="Raymond F."/>
            <person name="Corbeil J."/>
            <person name="Domingo M.-C."/>
            <person name="Roy P.H."/>
            <person name="Boissinot M."/>
            <person name="Tocheva E.I."/>
            <person name="Omar R.F."/>
        </authorList>
    </citation>
    <scope>NUCLEOTIDE SEQUENCE [LARGE SCALE GENOMIC DNA]</scope>
    <source>
        <strain evidence="1 2">CCRI-24246</strain>
    </source>
</reference>
<sequence>MQMDMFSLNASAFFSITNMHNTIPTSSLNSSQTKQSLQSMGINTNSAQYRAATANMGKFGGLGHTTASAIRNRMSHYDANGDFIDPISGLTGMLVTDKNRNSIRRMVNIPENIKQEMFDLTKREFLAENGVQNGDTTKRSDVFYKMYPQIKKDDRLAAGYTLEQYESEYTQAFYDAVKAKDPNWSVGKPINPKFLEGITRQNVEATLQKNSSGLIKVGIHKYV</sequence>